<feature type="coiled-coil region" evidence="7">
    <location>
        <begin position="379"/>
        <end position="406"/>
    </location>
</feature>
<feature type="domain" description="Tubulin/FtsZ GTPase" evidence="8">
    <location>
        <begin position="11"/>
        <end position="195"/>
    </location>
</feature>
<keyword evidence="3" id="KW-0547">Nucleotide-binding</keyword>
<dbReference type="OrthoDB" id="9978889at2759"/>
<evidence type="ECO:0000256" key="5">
    <source>
        <dbReference type="ARBA" id="ARBA00023134"/>
    </source>
</evidence>
<proteinExistence type="inferred from homology"/>
<evidence type="ECO:0000313" key="10">
    <source>
        <dbReference type="EMBL" id="CAF1066437.1"/>
    </source>
</evidence>
<dbReference type="GO" id="GO:0005200">
    <property type="term" value="F:structural constituent of cytoskeleton"/>
    <property type="evidence" value="ECO:0007669"/>
    <property type="project" value="InterPro"/>
</dbReference>
<keyword evidence="5" id="KW-0342">GTP-binding</keyword>
<accession>A0A814LIT3</accession>
<organism evidence="10 11">
    <name type="scientific">Adineta steineri</name>
    <dbReference type="NCBI Taxonomy" id="433720"/>
    <lineage>
        <taxon>Eukaryota</taxon>
        <taxon>Metazoa</taxon>
        <taxon>Spiralia</taxon>
        <taxon>Gnathifera</taxon>
        <taxon>Rotifera</taxon>
        <taxon>Eurotatoria</taxon>
        <taxon>Bdelloidea</taxon>
        <taxon>Adinetida</taxon>
        <taxon>Adinetidae</taxon>
        <taxon>Adineta</taxon>
    </lineage>
</organism>
<dbReference type="InterPro" id="IPR000217">
    <property type="entry name" value="Tubulin"/>
</dbReference>
<dbReference type="GO" id="GO:0005525">
    <property type="term" value="F:GTP binding"/>
    <property type="evidence" value="ECO:0007669"/>
    <property type="project" value="UniProtKB-KW"/>
</dbReference>
<dbReference type="Gene3D" id="3.40.50.1440">
    <property type="entry name" value="Tubulin/FtsZ, GTPase domain"/>
    <property type="match status" value="1"/>
</dbReference>
<sequence>MSGEIENNEREILHLHVGSGGMEVGHSSWQLYSIEHHLDNDGYVLNEEKPPKSFFSSMNNDNNERKKFRPRALFIDTDCSTIDQIRTSDLKNFYADHQFCVTSDCSEMLMNNIRKEIEICDYFQGFILSHSTFGKSSKLTSELLNHLKNEEYSKMTILTNSLIGPSINISHMSNLLETADIVIPMENKTISNLCKYRLDISTPTYSNINQLISYCWSNLTCELRFEGCALGTLDEFSRVLVPHPPLKIISTHLLPLIPRRFQDDIDFKSPSVYDMCLPFISEANTCFIHDNNPYKLVLSLCLLFRGEKIVPKEIGQKLICDMKKSIRFSERVPTGFRCGINYHPPVQFRHQTDMTLTDKQVLMLTNQTTTSIYLCDLALNQTESEINEARNSIQDLKEFYAEYDKEIRQDYQML</sequence>
<comment type="similarity">
    <text evidence="1">Belongs to the tubulin family.</text>
</comment>
<reference evidence="10" key="1">
    <citation type="submission" date="2021-02" db="EMBL/GenBank/DDBJ databases">
        <authorList>
            <person name="Nowell W R."/>
        </authorList>
    </citation>
    <scope>NUCLEOTIDE SEQUENCE</scope>
</reference>
<keyword evidence="2" id="KW-0493">Microtubule</keyword>
<evidence type="ECO:0000313" key="11">
    <source>
        <dbReference type="Proteomes" id="UP000663832"/>
    </source>
</evidence>
<name>A0A814LIT3_9BILA</name>
<evidence type="ECO:0000256" key="1">
    <source>
        <dbReference type="ARBA" id="ARBA00009636"/>
    </source>
</evidence>
<dbReference type="InterPro" id="IPR002452">
    <property type="entry name" value="Alpha_tubulin"/>
</dbReference>
<keyword evidence="7" id="KW-0175">Coiled coil</keyword>
<dbReference type="GO" id="GO:0005874">
    <property type="term" value="C:microtubule"/>
    <property type="evidence" value="ECO:0007669"/>
    <property type="project" value="UniProtKB-KW"/>
</dbReference>
<dbReference type="Proteomes" id="UP000663832">
    <property type="component" value="Unassembled WGS sequence"/>
</dbReference>
<evidence type="ECO:0000256" key="3">
    <source>
        <dbReference type="ARBA" id="ARBA00022741"/>
    </source>
</evidence>
<dbReference type="PANTHER" id="PTHR11588">
    <property type="entry name" value="TUBULIN"/>
    <property type="match status" value="1"/>
</dbReference>
<comment type="caution">
    <text evidence="10">The sequence shown here is derived from an EMBL/GenBank/DDBJ whole genome shotgun (WGS) entry which is preliminary data.</text>
</comment>
<keyword evidence="11" id="KW-1185">Reference proteome</keyword>
<dbReference type="Pfam" id="PF03953">
    <property type="entry name" value="Tubulin_C"/>
    <property type="match status" value="1"/>
</dbReference>
<evidence type="ECO:0000259" key="9">
    <source>
        <dbReference type="Pfam" id="PF03953"/>
    </source>
</evidence>
<comment type="catalytic activity">
    <reaction evidence="6">
        <text>GTP + H2O = GDP + phosphate + H(+)</text>
        <dbReference type="Rhea" id="RHEA:19669"/>
        <dbReference type="ChEBI" id="CHEBI:15377"/>
        <dbReference type="ChEBI" id="CHEBI:15378"/>
        <dbReference type="ChEBI" id="CHEBI:37565"/>
        <dbReference type="ChEBI" id="CHEBI:43474"/>
        <dbReference type="ChEBI" id="CHEBI:58189"/>
    </reaction>
    <physiologicalReaction direction="left-to-right" evidence="6">
        <dbReference type="Rhea" id="RHEA:19670"/>
    </physiologicalReaction>
</comment>
<evidence type="ECO:0000256" key="2">
    <source>
        <dbReference type="ARBA" id="ARBA00022701"/>
    </source>
</evidence>
<dbReference type="InterPro" id="IPR008280">
    <property type="entry name" value="Tub_FtsZ_C"/>
</dbReference>
<evidence type="ECO:0000256" key="7">
    <source>
        <dbReference type="SAM" id="Coils"/>
    </source>
</evidence>
<dbReference type="InterPro" id="IPR036525">
    <property type="entry name" value="Tubulin/FtsZ_GTPase_sf"/>
</dbReference>
<dbReference type="AlphaFoldDB" id="A0A814LIT3"/>
<evidence type="ECO:0000256" key="4">
    <source>
        <dbReference type="ARBA" id="ARBA00022801"/>
    </source>
</evidence>
<dbReference type="InterPro" id="IPR003008">
    <property type="entry name" value="Tubulin_FtsZ_GTPase"/>
</dbReference>
<dbReference type="Pfam" id="PF00091">
    <property type="entry name" value="Tubulin"/>
    <property type="match status" value="1"/>
</dbReference>
<dbReference type="EMBL" id="CAJNOM010000109">
    <property type="protein sequence ID" value="CAF1066437.1"/>
    <property type="molecule type" value="Genomic_DNA"/>
</dbReference>
<dbReference type="InterPro" id="IPR018316">
    <property type="entry name" value="Tubulin/FtsZ_2-layer-sand-dom"/>
</dbReference>
<dbReference type="GO" id="GO:0007017">
    <property type="term" value="P:microtubule-based process"/>
    <property type="evidence" value="ECO:0007669"/>
    <property type="project" value="InterPro"/>
</dbReference>
<keyword evidence="4" id="KW-0378">Hydrolase</keyword>
<dbReference type="SUPFAM" id="SSF52490">
    <property type="entry name" value="Tubulin nucleotide-binding domain-like"/>
    <property type="match status" value="1"/>
</dbReference>
<evidence type="ECO:0000256" key="6">
    <source>
        <dbReference type="ARBA" id="ARBA00049117"/>
    </source>
</evidence>
<dbReference type="GO" id="GO:0016787">
    <property type="term" value="F:hydrolase activity"/>
    <property type="evidence" value="ECO:0007669"/>
    <property type="project" value="UniProtKB-KW"/>
</dbReference>
<dbReference type="PRINTS" id="PR01162">
    <property type="entry name" value="ALPHATUBULIN"/>
</dbReference>
<evidence type="ECO:0000259" key="8">
    <source>
        <dbReference type="Pfam" id="PF00091"/>
    </source>
</evidence>
<feature type="domain" description="Tubulin/FtsZ 2-layer sandwich" evidence="9">
    <location>
        <begin position="255"/>
        <end position="370"/>
    </location>
</feature>
<gene>
    <name evidence="10" type="ORF">QVE165_LOCUS18443</name>
</gene>
<protein>
    <submittedName>
        <fullName evidence="10">Uncharacterized protein</fullName>
    </submittedName>
</protein>
<dbReference type="SUPFAM" id="SSF55307">
    <property type="entry name" value="Tubulin C-terminal domain-like"/>
    <property type="match status" value="1"/>
</dbReference>